<evidence type="ECO:0000256" key="10">
    <source>
        <dbReference type="ARBA" id="ARBA00023180"/>
    </source>
</evidence>
<feature type="disulfide bond" evidence="13">
    <location>
        <begin position="285"/>
        <end position="303"/>
    </location>
</feature>
<feature type="disulfide bond" evidence="13">
    <location>
        <begin position="238"/>
        <end position="250"/>
    </location>
</feature>
<dbReference type="SUPFAM" id="SSF57184">
    <property type="entry name" value="Growth factor receptor domain"/>
    <property type="match status" value="1"/>
</dbReference>
<evidence type="ECO:0000256" key="13">
    <source>
        <dbReference type="PROSITE-ProRule" id="PRU00124"/>
    </source>
</evidence>
<dbReference type="InterPro" id="IPR003598">
    <property type="entry name" value="Ig_sub2"/>
</dbReference>
<feature type="domain" description="Laminin EGF-like" evidence="18">
    <location>
        <begin position="1444"/>
        <end position="1493"/>
    </location>
</feature>
<feature type="disulfide bond" evidence="13">
    <location>
        <begin position="190"/>
        <end position="205"/>
    </location>
</feature>
<feature type="domain" description="Laminin IV type A" evidence="20">
    <location>
        <begin position="1229"/>
        <end position="1410"/>
    </location>
</feature>
<dbReference type="Gene3D" id="2.60.40.10">
    <property type="entry name" value="Immunoglobulins"/>
    <property type="match status" value="7"/>
</dbReference>
<dbReference type="PROSITE" id="PS50025">
    <property type="entry name" value="LAM_G_DOMAIN"/>
    <property type="match status" value="1"/>
</dbReference>
<keyword evidence="8" id="KW-0175">Coiled coil</keyword>
<dbReference type="Gene3D" id="4.10.400.10">
    <property type="entry name" value="Low-density Lipoprotein Receptor"/>
    <property type="match status" value="4"/>
</dbReference>
<feature type="disulfide bond" evidence="14">
    <location>
        <begin position="1534"/>
        <end position="1548"/>
    </location>
</feature>
<dbReference type="PANTHER" id="PTHR12231:SF267">
    <property type="entry name" value="BASEMENT MEMBRANE-SPECIFIC HEPARAN SULFATE PROTEOGLYCAN CORE PROTEIN"/>
    <property type="match status" value="1"/>
</dbReference>
<dbReference type="GO" id="GO:0007155">
    <property type="term" value="P:cell adhesion"/>
    <property type="evidence" value="ECO:0007669"/>
    <property type="project" value="UniProtKB-KW"/>
</dbReference>
<keyword evidence="9 14" id="KW-1015">Disulfide bond</keyword>
<keyword evidence="5" id="KW-0677">Repeat</keyword>
<evidence type="ECO:0000256" key="4">
    <source>
        <dbReference type="ARBA" id="ARBA00022729"/>
    </source>
</evidence>
<dbReference type="Pfam" id="PF00052">
    <property type="entry name" value="Laminin_B"/>
    <property type="match status" value="3"/>
</dbReference>
<dbReference type="PROSITE" id="PS50068">
    <property type="entry name" value="LDLRA_2"/>
    <property type="match status" value="4"/>
</dbReference>
<feature type="region of interest" description="Disordered" evidence="15">
    <location>
        <begin position="220"/>
        <end position="239"/>
    </location>
</feature>
<feature type="disulfide bond" evidence="13">
    <location>
        <begin position="245"/>
        <end position="263"/>
    </location>
</feature>
<dbReference type="SMART" id="SM00406">
    <property type="entry name" value="IGv"/>
    <property type="match status" value="2"/>
</dbReference>
<dbReference type="Ensembl" id="ENSSANT00000034670.1">
    <property type="protein sequence ID" value="ENSSANP00000032573.1"/>
    <property type="gene ID" value="ENSSANG00000014782.1"/>
</dbReference>
<dbReference type="FunFam" id="2.60.40.10:FF:000709">
    <property type="entry name" value="basement membrane-specific heparan sulfate proteoglycan core protein"/>
    <property type="match status" value="1"/>
</dbReference>
<feature type="domain" description="Ig-like" evidence="19">
    <location>
        <begin position="1835"/>
        <end position="1920"/>
    </location>
</feature>
<feature type="domain" description="Ig-like" evidence="19">
    <location>
        <begin position="359"/>
        <end position="436"/>
    </location>
</feature>
<dbReference type="Gene3D" id="2.10.25.10">
    <property type="entry name" value="Laminin"/>
    <property type="match status" value="5"/>
</dbReference>
<dbReference type="InterPro" id="IPR036179">
    <property type="entry name" value="Ig-like_dom_sf"/>
</dbReference>
<proteinExistence type="predicted"/>
<feature type="domain" description="Ig-like" evidence="19">
    <location>
        <begin position="1547"/>
        <end position="1640"/>
    </location>
</feature>
<name>A0A671MIZ3_9TELE</name>
<dbReference type="Pfam" id="PF13927">
    <property type="entry name" value="Ig_3"/>
    <property type="match status" value="3"/>
</dbReference>
<keyword evidence="22" id="KW-1185">Reference proteome</keyword>
<dbReference type="InterPro" id="IPR056863">
    <property type="entry name" value="LMN_ATRN_NET-like_EGF"/>
</dbReference>
<feature type="domain" description="Ig-like" evidence="19">
    <location>
        <begin position="1741"/>
        <end position="1824"/>
    </location>
</feature>
<feature type="disulfide bond" evidence="13">
    <location>
        <begin position="278"/>
        <end position="290"/>
    </location>
</feature>
<dbReference type="FunFam" id="2.10.25.10:FF:000065">
    <property type="entry name" value="Laminin subunit beta 1"/>
    <property type="match status" value="1"/>
</dbReference>
<dbReference type="SUPFAM" id="SSF49899">
    <property type="entry name" value="Concanavalin A-like lectins/glucanases"/>
    <property type="match status" value="1"/>
</dbReference>
<dbReference type="FunFam" id="2.60.40.10:FF:000644">
    <property type="entry name" value="Basement membrane-specific heparan sulfate proteoglycan core protein"/>
    <property type="match status" value="1"/>
</dbReference>
<dbReference type="SMART" id="SM00282">
    <property type="entry name" value="LamG"/>
    <property type="match status" value="1"/>
</dbReference>
<dbReference type="FunFam" id="2.60.40.10:FF:000349">
    <property type="entry name" value="Basement membrane-specific heparan sulfate proteoglycan core protein"/>
    <property type="match status" value="1"/>
</dbReference>
<sequence>MWPSHWLPIIYLFSLTDTPVEELKADMLIDVNDYNDYSLVLLLSLTVVVLFLVYYRALVNFTNSFQYGPELDDIYTPAFVEISSAVVDTLESDYNRIPGQQTVNVVLIKKIGKDVFVELDVGSDNNSNETQIRDVLFSVVKEGTIASYDTSVIGFQFRRLGEVIPVPRECLSGDFRCQDGLACIPREYVCDKRPDCNDFSDEMNCVLIISFIFKAVVPVRPTPPTPPKTRPPPGPGPCRADQATCQNGQCISRDYVCDGETDCADGSDEFNCGTPSPCEPNEFKCQNGRCALKLWRCDGDNDCQDNSDEMNCPTKGPGDTCAPEQFVCLSDRTCIPASYQCDEEPDCADRSDEYGCAPPTVTVPPEESITAARGDTVTFTCSAIGVPVPIITWRLNWGHIPTSSRITMANENGRGTITIRDVKEGDQGAYTCEAINAKGLVFAIPDGVLTGNCRDGHFSVGDHCMPCFCFGITKHCQSTGRYRSQITLRFTEDEDFKGVNVSFPSRPGTQPPLSSTQMLINPESEEFQLVDLSRRFLDQDSYWTLPRQFLGNKVDLYGGYLNFKVSYSLQRGGSELKEKPDVVLSGNGQKFIYRRGDPTLPDTINHRQIKFTEENWQHSSGRAATRDDLMMTLANLESIHIRTIYDNRMASVGLSDISMETTTKEFTQQGNPRNVEECRCPTGYSGLSCESCSPGFERVPGPYLGICAGCNCNGHASACDLISGHCLSCQHNTEGPQCDKCKPGYFGHPSRGRYDDCKPCPCPYTETSRRFSDTCFLDHDNQATCDACRPGYTGRRCEKCAPGYVGNPLQPNGQCIPAATITKCDNRGTINPISKPCYCKANVVGALCDECKNGAFNLAADNPEGCLQCFCMGVTKQCASSTWSRDQVTLFTLSNAANTRTISEGITQRASAEVVYRSFTSIPNDIYYWVLPQSFGGDKVRTSSYGGELQYRMHYELQARSLVLDGQPNVVLQGNGIFLEHYSQTRTFAGKPATITVPFRESAWRRSDGQPCTREHLLMALADISVFMIRATYAYNMAESSISNIQMDIAVPHSTGNERALEVEECACPQGYTGPSCQDCNVGYTRTPGLYLGTCEKCDCHGHASGCESETGDCLNCLHNTVGRRCENCLPGFYGNPKTGEPQACRPCPCLGHSSSKPSSCYLDSDGQTTCECPMNVEGSTCSTCKQGTFYLSPANKDGCLSCFCMGVTQQCSSSRYYRDVASTVFAPGNYQGFALVNRQRTNRIDSDFSIELSTDGTQLSYTNFNYLGQEPHYWQLPNAYQGDKVGAYGGKLKYTISYVPGPRGSPIEDADVQIIGNDITLVARQPWRRGHGARESQDFEIVFREEHWQRPDGMPATREHLMMVLADLDDILIRASHHTEMRSSSISGVHMDIAVPEYTGLAQALEVEQCQCPPGYHGLSCQDCTPGYTRTGGGLYLGHCEPCDCNGHSDSCHPETGICTNCQHNTKGELCEQCTDGFFGDPTAGTPEDCQACACPGTDPDNQFSRTCESLGNGGYQCTACQPGYTGQYCERCAPGYVGNPQARIPCLAASLVVKVYPERVQVARGLPVTLRCQVSGYPPHYFHWSREDGRPISSTAERRRQGAELHFPSVQPSDAGVYICTCRDQRSSNRSKAEIVVTTLPSKPIEVFIEEPKRQNVAVGSTVSFICTAKSKLPAYTLVWTRKGNGKLPNRAMDFNGILTIHNVQPEDTGIYVCTGSNMLGMDEGTARLYVPATEGAQPVATVNPPVLTVQQGQRAEFRCTVTGNPTPAVEWIGGPGKRISSKAVIRNGLLIIPSVDHSDEGEYICKALNTHGEHTARGVLHVQSTSQPHGLPHVQVSPPRVEIHEGETLRLYCRAVGSPTPALTWKKRGGSLPPQARMERTDIGTLLVPNIRSSDAGTYLCVGTNTVGSSEAHVEVFVKRGEAKIIPSGVTIQPSIASVMEGETLDLNCIIPGTSPASWTKVNGSLPPTAQQQGGDLQINLAKESDAGTYKCVASNKVGKSEALARVSVRSLPKVMINVRTSVQTVMVGNSVEFECHAIGDPEPTVRWSKVGGSLPDHVEIRGNILRIDHVVESDSGQYRCTATNNVGSEYNQVVLNIQCEYIIISRMFMMLLLPVVFICQMWFSLSLFMIIPGTLVTTPLFDGDESYIAYPPLTNIHNDLRIEMEFKPMDSDGLMFFSGGKKMKVEDFVMLSMVDGHVEFRYELGTGQAVLRSQEPVSLGQWHRVVAERLNKDGSLKVDHTREITRSSPGKAQGLNIHTPMYLGGVPSMDILPKPANVSMLFDGCIGEVRMAFTLSVVFITAHSHSVLLGAHQPI</sequence>
<dbReference type="InterPro" id="IPR036055">
    <property type="entry name" value="LDL_receptor-like_sf"/>
</dbReference>
<dbReference type="SUPFAM" id="SSF57196">
    <property type="entry name" value="EGF/Laminin"/>
    <property type="match status" value="4"/>
</dbReference>
<dbReference type="CDD" id="cd05754">
    <property type="entry name" value="IgI_Perlecan_like"/>
    <property type="match status" value="1"/>
</dbReference>
<evidence type="ECO:0000256" key="6">
    <source>
        <dbReference type="ARBA" id="ARBA00022869"/>
    </source>
</evidence>
<dbReference type="GO" id="GO:0030154">
    <property type="term" value="P:cell differentiation"/>
    <property type="evidence" value="ECO:0007669"/>
    <property type="project" value="UniProtKB-ARBA"/>
</dbReference>
<evidence type="ECO:0000256" key="7">
    <source>
        <dbReference type="ARBA" id="ARBA00022889"/>
    </source>
</evidence>
<reference evidence="21" key="2">
    <citation type="submission" date="2025-09" db="UniProtKB">
        <authorList>
            <consortium name="Ensembl"/>
        </authorList>
    </citation>
    <scope>IDENTIFICATION</scope>
</reference>
<dbReference type="Pfam" id="PF00057">
    <property type="entry name" value="Ldl_recept_a"/>
    <property type="match status" value="4"/>
</dbReference>
<dbReference type="GO" id="GO:0035239">
    <property type="term" value="P:tube morphogenesis"/>
    <property type="evidence" value="ECO:0007669"/>
    <property type="project" value="UniProtKB-ARBA"/>
</dbReference>
<feature type="disulfide bond" evidence="14">
    <location>
        <begin position="729"/>
        <end position="738"/>
    </location>
</feature>
<dbReference type="SMART" id="SM00408">
    <property type="entry name" value="IGc2"/>
    <property type="match status" value="7"/>
</dbReference>
<dbReference type="PRINTS" id="PR00261">
    <property type="entry name" value="LDLRECEPTOR"/>
</dbReference>
<dbReference type="FunFam" id="4.10.400.10:FF:000058">
    <property type="entry name" value="Basement membrane-specific heparan sulfate proteoglycan core protein"/>
    <property type="match status" value="1"/>
</dbReference>
<feature type="disulfide bond" evidence="13">
    <location>
        <begin position="297"/>
        <end position="312"/>
    </location>
</feature>
<dbReference type="InterPro" id="IPR013320">
    <property type="entry name" value="ConA-like_dom_sf"/>
</dbReference>
<dbReference type="FunFam" id="2.60.40.10:FF:000700">
    <property type="entry name" value="Basement membrane-specific heparan sulfate proteoglycan core protein"/>
    <property type="match status" value="1"/>
</dbReference>
<evidence type="ECO:0000256" key="5">
    <source>
        <dbReference type="ARBA" id="ARBA00022737"/>
    </source>
</evidence>
<dbReference type="InterPro" id="IPR007110">
    <property type="entry name" value="Ig-like_dom"/>
</dbReference>
<dbReference type="SMART" id="SM00180">
    <property type="entry name" value="EGF_Lam"/>
    <property type="match status" value="7"/>
</dbReference>
<feature type="domain" description="Laminin EGF-like" evidence="18">
    <location>
        <begin position="710"/>
        <end position="759"/>
    </location>
</feature>
<dbReference type="PANTHER" id="PTHR12231">
    <property type="entry name" value="CTX-RELATED TYPE I TRANSMEMBRANE PROTEIN"/>
    <property type="match status" value="1"/>
</dbReference>
<feature type="disulfide bond" evidence="13">
    <location>
        <begin position="257"/>
        <end position="272"/>
    </location>
</feature>
<dbReference type="FunFam" id="2.10.25.10:FF:000106">
    <property type="entry name" value="Heparan sulfate proteoglycan 2"/>
    <property type="match status" value="2"/>
</dbReference>
<organism evidence="21 22">
    <name type="scientific">Sinocyclocheilus anshuiensis</name>
    <dbReference type="NCBI Taxonomy" id="1608454"/>
    <lineage>
        <taxon>Eukaryota</taxon>
        <taxon>Metazoa</taxon>
        <taxon>Chordata</taxon>
        <taxon>Craniata</taxon>
        <taxon>Vertebrata</taxon>
        <taxon>Euteleostomi</taxon>
        <taxon>Actinopterygii</taxon>
        <taxon>Neopterygii</taxon>
        <taxon>Teleostei</taxon>
        <taxon>Ostariophysi</taxon>
        <taxon>Cypriniformes</taxon>
        <taxon>Cyprinidae</taxon>
        <taxon>Cyprininae</taxon>
        <taxon>Sinocyclocheilus</taxon>
    </lineage>
</organism>
<keyword evidence="11 14" id="KW-0424">Laminin EGF-like domain</keyword>
<dbReference type="InterPro" id="IPR002049">
    <property type="entry name" value="LE_dom"/>
</dbReference>
<feature type="domain" description="Laminin EGF-like" evidence="18">
    <location>
        <begin position="1494"/>
        <end position="1550"/>
    </location>
</feature>
<feature type="transmembrane region" description="Helical" evidence="16">
    <location>
        <begin position="2111"/>
        <end position="2135"/>
    </location>
</feature>
<keyword evidence="7" id="KW-0130">Cell adhesion</keyword>
<comment type="caution">
    <text evidence="14">Lacks conserved residue(s) required for the propagation of feature annotation.</text>
</comment>
<dbReference type="PROSITE" id="PS50835">
    <property type="entry name" value="IG_LIKE"/>
    <property type="match status" value="7"/>
</dbReference>
<dbReference type="Gene3D" id="2.60.120.200">
    <property type="match status" value="1"/>
</dbReference>
<feature type="disulfide bond" evidence="14">
    <location>
        <begin position="1463"/>
        <end position="1472"/>
    </location>
</feature>
<evidence type="ECO:0000256" key="12">
    <source>
        <dbReference type="ARBA" id="ARBA00023319"/>
    </source>
</evidence>
<dbReference type="FunFam" id="2.60.120.200:FF:000072">
    <property type="entry name" value="basement membrane-specific heparan sulfate proteoglycan core protein-like"/>
    <property type="match status" value="1"/>
</dbReference>
<dbReference type="GO" id="GO:0048732">
    <property type="term" value="P:gland development"/>
    <property type="evidence" value="ECO:0007669"/>
    <property type="project" value="UniProtKB-ARBA"/>
</dbReference>
<evidence type="ECO:0000259" key="18">
    <source>
        <dbReference type="PROSITE" id="PS50027"/>
    </source>
</evidence>
<evidence type="ECO:0000259" key="19">
    <source>
        <dbReference type="PROSITE" id="PS50835"/>
    </source>
</evidence>
<dbReference type="PROSITE" id="PS51115">
    <property type="entry name" value="LAMININ_IVA"/>
    <property type="match status" value="3"/>
</dbReference>
<feature type="disulfide bond" evidence="14">
    <location>
        <begin position="1522"/>
        <end position="1531"/>
    </location>
</feature>
<evidence type="ECO:0000313" key="21">
    <source>
        <dbReference type="Ensembl" id="ENSSANP00000032573.1"/>
    </source>
</evidence>
<evidence type="ECO:0000256" key="2">
    <source>
        <dbReference type="ARBA" id="ARBA00022525"/>
    </source>
</evidence>
<dbReference type="PROSITE" id="PS50027">
    <property type="entry name" value="EGF_LAM_2"/>
    <property type="match status" value="4"/>
</dbReference>
<evidence type="ECO:0000256" key="8">
    <source>
        <dbReference type="ARBA" id="ARBA00023054"/>
    </source>
</evidence>
<dbReference type="FunFam" id="2.60.40.10:FF:000666">
    <property type="entry name" value="basement membrane-specific heparan sulfate proteoglycan core protein-like"/>
    <property type="match status" value="1"/>
</dbReference>
<evidence type="ECO:0000256" key="11">
    <source>
        <dbReference type="ARBA" id="ARBA00023292"/>
    </source>
</evidence>
<keyword evidence="2" id="KW-0964">Secreted</keyword>
<accession>A0A671MIZ3</accession>
<keyword evidence="16" id="KW-1133">Transmembrane helix</keyword>
<dbReference type="InterPro" id="IPR000742">
    <property type="entry name" value="EGF"/>
</dbReference>
<dbReference type="PROSITE" id="PS01209">
    <property type="entry name" value="LDLRA_1"/>
    <property type="match status" value="3"/>
</dbReference>
<feature type="domain" description="Laminin EGF-like" evidence="18">
    <location>
        <begin position="1098"/>
        <end position="1147"/>
    </location>
</feature>
<keyword evidence="3" id="KW-0272">Extracellular matrix</keyword>
<feature type="domain" description="Laminin G" evidence="17">
    <location>
        <begin position="2141"/>
        <end position="2319"/>
    </location>
</feature>
<evidence type="ECO:0000313" key="22">
    <source>
        <dbReference type="Proteomes" id="UP000472260"/>
    </source>
</evidence>
<dbReference type="SUPFAM" id="SSF57424">
    <property type="entry name" value="LDL receptor-like module"/>
    <property type="match status" value="4"/>
</dbReference>
<dbReference type="InterPro" id="IPR009030">
    <property type="entry name" value="Growth_fac_rcpt_cys_sf"/>
</dbReference>
<dbReference type="GO" id="GO:0005604">
    <property type="term" value="C:basement membrane"/>
    <property type="evidence" value="ECO:0007669"/>
    <property type="project" value="UniProtKB-SubCell"/>
</dbReference>
<dbReference type="InterPro" id="IPR051170">
    <property type="entry name" value="Neural/epithelial_adhesion"/>
</dbReference>
<evidence type="ECO:0000259" key="17">
    <source>
        <dbReference type="PROSITE" id="PS50025"/>
    </source>
</evidence>
<dbReference type="InterPro" id="IPR003599">
    <property type="entry name" value="Ig_sub"/>
</dbReference>
<feature type="transmembrane region" description="Helical" evidence="16">
    <location>
        <begin position="37"/>
        <end position="55"/>
    </location>
</feature>
<dbReference type="FunFam" id="2.10.25.10:FF:000407">
    <property type="entry name" value="Laminin subunit alpha-3"/>
    <property type="match status" value="1"/>
</dbReference>
<dbReference type="InterPro" id="IPR000034">
    <property type="entry name" value="Laminin_IV"/>
</dbReference>
<keyword evidence="16" id="KW-0472">Membrane</keyword>
<evidence type="ECO:0000256" key="9">
    <source>
        <dbReference type="ARBA" id="ARBA00023157"/>
    </source>
</evidence>
<keyword evidence="4" id="KW-0732">Signal</keyword>
<dbReference type="CDD" id="cd00110">
    <property type="entry name" value="LamG"/>
    <property type="match status" value="1"/>
</dbReference>
<dbReference type="Proteomes" id="UP000472260">
    <property type="component" value="Unassembled WGS sequence"/>
</dbReference>
<dbReference type="Pfam" id="PF00053">
    <property type="entry name" value="EGF_laminin"/>
    <property type="match status" value="6"/>
</dbReference>
<keyword evidence="6" id="KW-0084">Basement membrane</keyword>
<dbReference type="CDD" id="cd05743">
    <property type="entry name" value="Ig_Perlecan_like"/>
    <property type="match status" value="1"/>
</dbReference>
<dbReference type="Pfam" id="PF00054">
    <property type="entry name" value="Laminin_G_1"/>
    <property type="match status" value="1"/>
</dbReference>
<dbReference type="Pfam" id="PF24973">
    <property type="entry name" value="EGF_LMN_ATRN"/>
    <property type="match status" value="3"/>
</dbReference>
<feature type="domain" description="Laminin IV type A" evidence="20">
    <location>
        <begin position="886"/>
        <end position="1065"/>
    </location>
</feature>
<dbReference type="InterPro" id="IPR013106">
    <property type="entry name" value="Ig_V-set"/>
</dbReference>
<dbReference type="GO" id="GO:0002009">
    <property type="term" value="P:morphogenesis of an epithelium"/>
    <property type="evidence" value="ECO:0007669"/>
    <property type="project" value="UniProtKB-ARBA"/>
</dbReference>
<feature type="domain" description="Ig-like" evidence="19">
    <location>
        <begin position="2016"/>
        <end position="2100"/>
    </location>
</feature>
<dbReference type="FunFam" id="2.10.25.10:FF:000454">
    <property type="entry name" value="Laminin subunit alpha 1"/>
    <property type="match status" value="1"/>
</dbReference>
<keyword evidence="10" id="KW-0325">Glycoprotein</keyword>
<dbReference type="FunFam" id="2.60.40.10:FF:000602">
    <property type="entry name" value="Basement membrane-specific heparan sulfate proteoglycan core protein"/>
    <property type="match status" value="1"/>
</dbReference>
<feature type="domain" description="Laminin IV type A" evidence="20">
    <location>
        <begin position="491"/>
        <end position="677"/>
    </location>
</feature>
<comment type="subcellular location">
    <subcellularLocation>
        <location evidence="1">Secreted</location>
        <location evidence="1">Extracellular space</location>
        <location evidence="1">Extracellular matrix</location>
        <location evidence="1">Basement membrane</location>
    </subcellularLocation>
</comment>
<dbReference type="InterPro" id="IPR013098">
    <property type="entry name" value="Ig_I-set"/>
</dbReference>
<dbReference type="SMART" id="SM00181">
    <property type="entry name" value="EGF"/>
    <property type="match status" value="7"/>
</dbReference>
<evidence type="ECO:0000256" key="16">
    <source>
        <dbReference type="SAM" id="Phobius"/>
    </source>
</evidence>
<feature type="disulfide bond" evidence="14">
    <location>
        <begin position="1117"/>
        <end position="1126"/>
    </location>
</feature>
<protein>
    <submittedName>
        <fullName evidence="21">Basement membrane-specific heparan sulfate proteoglycan core protein-like</fullName>
    </submittedName>
</protein>
<keyword evidence="16" id="KW-0812">Transmembrane</keyword>
<feature type="domain" description="Ig-like" evidence="19">
    <location>
        <begin position="1930"/>
        <end position="2011"/>
    </location>
</feature>
<dbReference type="SMART" id="SM00281">
    <property type="entry name" value="LamB"/>
    <property type="match status" value="3"/>
</dbReference>
<dbReference type="SMART" id="SM00192">
    <property type="entry name" value="LDLa"/>
    <property type="match status" value="4"/>
</dbReference>
<feature type="compositionally biased region" description="Pro residues" evidence="15">
    <location>
        <begin position="220"/>
        <end position="236"/>
    </location>
</feature>
<dbReference type="Pfam" id="PF07679">
    <property type="entry name" value="I-set"/>
    <property type="match status" value="4"/>
</dbReference>
<dbReference type="InterPro" id="IPR001791">
    <property type="entry name" value="Laminin_G"/>
</dbReference>
<dbReference type="PROSITE" id="PS01248">
    <property type="entry name" value="EGF_LAM_1"/>
    <property type="match status" value="5"/>
</dbReference>
<keyword evidence="12" id="KW-0393">Immunoglobulin domain</keyword>
<gene>
    <name evidence="21" type="primary">LOC107668553</name>
</gene>
<feature type="disulfide bond" evidence="13">
    <location>
        <begin position="341"/>
        <end position="356"/>
    </location>
</feature>
<dbReference type="GO" id="GO:0072359">
    <property type="term" value="P:circulatory system development"/>
    <property type="evidence" value="ECO:0007669"/>
    <property type="project" value="UniProtKB-ARBA"/>
</dbReference>
<dbReference type="SMART" id="SM00409">
    <property type="entry name" value="IG"/>
    <property type="match status" value="7"/>
</dbReference>
<evidence type="ECO:0000256" key="14">
    <source>
        <dbReference type="PROSITE-ProRule" id="PRU00460"/>
    </source>
</evidence>
<dbReference type="CDD" id="cd00055">
    <property type="entry name" value="EGF_Lam"/>
    <property type="match status" value="6"/>
</dbReference>
<dbReference type="CDD" id="cd00112">
    <property type="entry name" value="LDLa"/>
    <property type="match status" value="4"/>
</dbReference>
<dbReference type="FunFam" id="2.10.25.10:FF:000033">
    <property type="entry name" value="Laminin subunit alpha 2"/>
    <property type="match status" value="1"/>
</dbReference>
<dbReference type="InterPro" id="IPR013783">
    <property type="entry name" value="Ig-like_fold"/>
</dbReference>
<reference evidence="21" key="1">
    <citation type="submission" date="2025-08" db="UniProtKB">
        <authorList>
            <consortium name="Ensembl"/>
        </authorList>
    </citation>
    <scope>IDENTIFICATION</scope>
</reference>
<dbReference type="Gene3D" id="2.170.300.10">
    <property type="entry name" value="Tie2 ligand-binding domain superfamily"/>
    <property type="match status" value="2"/>
</dbReference>
<evidence type="ECO:0000256" key="3">
    <source>
        <dbReference type="ARBA" id="ARBA00022530"/>
    </source>
</evidence>
<evidence type="ECO:0000256" key="15">
    <source>
        <dbReference type="SAM" id="MobiDB-lite"/>
    </source>
</evidence>
<dbReference type="InterPro" id="IPR002172">
    <property type="entry name" value="LDrepeatLR_classA_rpt"/>
</dbReference>
<dbReference type="InterPro" id="IPR023415">
    <property type="entry name" value="LDLR_class-A_CS"/>
</dbReference>
<dbReference type="SUPFAM" id="SSF48726">
    <property type="entry name" value="Immunoglobulin"/>
    <property type="match status" value="7"/>
</dbReference>
<evidence type="ECO:0000256" key="1">
    <source>
        <dbReference type="ARBA" id="ARBA00004302"/>
    </source>
</evidence>
<feature type="domain" description="Ig-like" evidence="19">
    <location>
        <begin position="1646"/>
        <end position="1732"/>
    </location>
</feature>
<evidence type="ECO:0000259" key="20">
    <source>
        <dbReference type="PROSITE" id="PS51115"/>
    </source>
</evidence>